<dbReference type="RefSeq" id="WP_109281255.1">
    <property type="nucleotide sequence ID" value="NZ_JBFAUK010000001.1"/>
</dbReference>
<dbReference type="EMBL" id="JBFAUK010000001">
    <property type="protein sequence ID" value="MEV5505222.1"/>
    <property type="molecule type" value="Genomic_DNA"/>
</dbReference>
<evidence type="ECO:0000313" key="2">
    <source>
        <dbReference type="EMBL" id="MEV5505222.1"/>
    </source>
</evidence>
<feature type="chain" id="PRO_5046122069" evidence="1">
    <location>
        <begin position="24"/>
        <end position="203"/>
    </location>
</feature>
<name>A0ABV3JQV3_STRON</name>
<accession>A0ABV3JQV3</accession>
<reference evidence="2 3" key="1">
    <citation type="submission" date="2024-06" db="EMBL/GenBank/DDBJ databases">
        <title>The Natural Products Discovery Center: Release of the First 8490 Sequenced Strains for Exploring Actinobacteria Biosynthetic Diversity.</title>
        <authorList>
            <person name="Kalkreuter E."/>
            <person name="Kautsar S.A."/>
            <person name="Yang D."/>
            <person name="Bader C.D."/>
            <person name="Teijaro C.N."/>
            <person name="Fluegel L."/>
            <person name="Davis C.M."/>
            <person name="Simpson J.R."/>
            <person name="Lauterbach L."/>
            <person name="Steele A.D."/>
            <person name="Gui C."/>
            <person name="Meng S."/>
            <person name="Li G."/>
            <person name="Viehrig K."/>
            <person name="Ye F."/>
            <person name="Su P."/>
            <person name="Kiefer A.F."/>
            <person name="Nichols A."/>
            <person name="Cepeda A.J."/>
            <person name="Yan W."/>
            <person name="Fan B."/>
            <person name="Jiang Y."/>
            <person name="Adhikari A."/>
            <person name="Zheng C.-J."/>
            <person name="Schuster L."/>
            <person name="Cowan T.M."/>
            <person name="Smanski M.J."/>
            <person name="Chevrette M.G."/>
            <person name="De Carvalho L.P.S."/>
            <person name="Shen B."/>
        </authorList>
    </citation>
    <scope>NUCLEOTIDE SEQUENCE [LARGE SCALE GENOMIC DNA]</scope>
    <source>
        <strain evidence="2 3">NPDC052347</strain>
    </source>
</reference>
<gene>
    <name evidence="2" type="ORF">AB0L16_01910</name>
</gene>
<protein>
    <submittedName>
        <fullName evidence="2">Uncharacterized protein</fullName>
    </submittedName>
</protein>
<organism evidence="2 3">
    <name type="scientific">Streptomyces orinoci</name>
    <name type="common">Streptoverticillium orinoci</name>
    <dbReference type="NCBI Taxonomy" id="67339"/>
    <lineage>
        <taxon>Bacteria</taxon>
        <taxon>Bacillati</taxon>
        <taxon>Actinomycetota</taxon>
        <taxon>Actinomycetes</taxon>
        <taxon>Kitasatosporales</taxon>
        <taxon>Streptomycetaceae</taxon>
        <taxon>Streptomyces</taxon>
    </lineage>
</organism>
<evidence type="ECO:0000256" key="1">
    <source>
        <dbReference type="SAM" id="SignalP"/>
    </source>
</evidence>
<feature type="signal peptide" evidence="1">
    <location>
        <begin position="1"/>
        <end position="23"/>
    </location>
</feature>
<keyword evidence="1" id="KW-0732">Signal</keyword>
<sequence length="203" mass="21302">MRHPALPTALFVLAVLYAPVALTDCHTPGHEGERETEAAPPPPVYLARGSCAGPAPGHSQLDCADPRAVARVLARYNGPRESGPRCPEDTDFVLRLAPVNAGSSEELSAPEGYACMRALHPPHPGDPGMGGGPLTVVGDCVYAERRGETQEEVKETACDGSQAHAPEYRIAAAARTRDSCPKDTDLYVQIGGGTPIGCARRLG</sequence>
<keyword evidence="3" id="KW-1185">Reference proteome</keyword>
<comment type="caution">
    <text evidence="2">The sequence shown here is derived from an EMBL/GenBank/DDBJ whole genome shotgun (WGS) entry which is preliminary data.</text>
</comment>
<proteinExistence type="predicted"/>
<dbReference type="Proteomes" id="UP001552594">
    <property type="component" value="Unassembled WGS sequence"/>
</dbReference>
<evidence type="ECO:0000313" key="3">
    <source>
        <dbReference type="Proteomes" id="UP001552594"/>
    </source>
</evidence>